<dbReference type="EMBL" id="JBJKFK010002292">
    <property type="protein sequence ID" value="KAL3311323.1"/>
    <property type="molecule type" value="Genomic_DNA"/>
</dbReference>
<dbReference type="GO" id="GO:0006281">
    <property type="term" value="P:DNA repair"/>
    <property type="evidence" value="ECO:0007669"/>
    <property type="project" value="UniProtKB-KW"/>
</dbReference>
<dbReference type="GO" id="GO:0005634">
    <property type="term" value="C:nucleus"/>
    <property type="evidence" value="ECO:0007669"/>
    <property type="project" value="UniProtKB-SubCell"/>
</dbReference>
<sequence>MLASPEFRELATLPLAPKKYSNILLRDQLKFVSLETLLREEGNNIFSLSKQIDNVLGGGFSQGRLTEICGEPGVGKTQLCLQLCASVQIPSWCQGLDGQAVYIDTEGNFIPRRFAQICSALIDHHDKHLQPALERLLDIKNMPEKKKLIPKISLDDMLNRVRYIRVSEPSALVAVTSKLPSVFQKCSPHDKPIKLIVLDSIAMPFRYDVDDFQLRNKLMGLVAKNLLAVAKTYKVAVIITNQITTDFGLGPSALKPALGISWGHVCSIRCMLERDPNSANSRLFRTIKHPARPLMKGSFCITPLGIRDSS</sequence>
<dbReference type="SMART" id="SM00382">
    <property type="entry name" value="AAA"/>
    <property type="match status" value="1"/>
</dbReference>
<reference evidence="9 10" key="1">
    <citation type="submission" date="2024-11" db="EMBL/GenBank/DDBJ databases">
        <title>Adaptive evolution of stress response genes in parasites aligns with host niche diversity.</title>
        <authorList>
            <person name="Hahn C."/>
            <person name="Resl P."/>
        </authorList>
    </citation>
    <scope>NUCLEOTIDE SEQUENCE [LARGE SCALE GENOMIC DNA]</scope>
    <source>
        <strain evidence="9">EGGRZ-B1_66</strain>
        <tissue evidence="9">Body</tissue>
    </source>
</reference>
<dbReference type="AlphaFoldDB" id="A0ABD2PW54"/>
<evidence type="ECO:0000256" key="7">
    <source>
        <dbReference type="ARBA" id="ARBA00040674"/>
    </source>
</evidence>
<gene>
    <name evidence="9" type="primary">RAD51C</name>
    <name evidence="9" type="ORF">Ciccas_010097</name>
</gene>
<name>A0ABD2PW54_9PLAT</name>
<dbReference type="PANTHER" id="PTHR46239:SF1">
    <property type="entry name" value="DNA REPAIR PROTEIN RAD51 HOMOLOG 3"/>
    <property type="match status" value="1"/>
</dbReference>
<evidence type="ECO:0000256" key="6">
    <source>
        <dbReference type="ARBA" id="ARBA00023242"/>
    </source>
</evidence>
<dbReference type="PANTHER" id="PTHR46239">
    <property type="entry name" value="DNA REPAIR PROTEIN RAD51 HOMOLOG 3 RAD51C"/>
    <property type="match status" value="1"/>
</dbReference>
<keyword evidence="6" id="KW-0539">Nucleus</keyword>
<keyword evidence="2" id="KW-0547">Nucleotide-binding</keyword>
<evidence type="ECO:0000256" key="5">
    <source>
        <dbReference type="ARBA" id="ARBA00023204"/>
    </source>
</evidence>
<protein>
    <recommendedName>
        <fullName evidence="7">DNA repair protein RAD51 homolog 3</fullName>
    </recommendedName>
</protein>
<dbReference type="InterPro" id="IPR003593">
    <property type="entry name" value="AAA+_ATPase"/>
</dbReference>
<dbReference type="Gene3D" id="3.40.50.300">
    <property type="entry name" value="P-loop containing nucleotide triphosphate hydrolases"/>
    <property type="match status" value="1"/>
</dbReference>
<evidence type="ECO:0000256" key="1">
    <source>
        <dbReference type="ARBA" id="ARBA00004123"/>
    </source>
</evidence>
<keyword evidence="10" id="KW-1185">Reference proteome</keyword>
<dbReference type="PROSITE" id="PS50162">
    <property type="entry name" value="RECA_2"/>
    <property type="match status" value="1"/>
</dbReference>
<keyword evidence="4" id="KW-0067">ATP-binding</keyword>
<comment type="subcellular location">
    <subcellularLocation>
        <location evidence="1">Nucleus</location>
    </subcellularLocation>
</comment>
<feature type="domain" description="RecA family profile 1" evidence="8">
    <location>
        <begin position="41"/>
        <end position="243"/>
    </location>
</feature>
<evidence type="ECO:0000256" key="3">
    <source>
        <dbReference type="ARBA" id="ARBA00022763"/>
    </source>
</evidence>
<dbReference type="GO" id="GO:0005524">
    <property type="term" value="F:ATP binding"/>
    <property type="evidence" value="ECO:0007669"/>
    <property type="project" value="UniProtKB-KW"/>
</dbReference>
<proteinExistence type="predicted"/>
<dbReference type="InterPro" id="IPR027417">
    <property type="entry name" value="P-loop_NTPase"/>
</dbReference>
<dbReference type="SUPFAM" id="SSF52540">
    <property type="entry name" value="P-loop containing nucleoside triphosphate hydrolases"/>
    <property type="match status" value="1"/>
</dbReference>
<keyword evidence="5" id="KW-0234">DNA repair</keyword>
<dbReference type="Pfam" id="PF08423">
    <property type="entry name" value="Rad51"/>
    <property type="match status" value="2"/>
</dbReference>
<evidence type="ECO:0000259" key="8">
    <source>
        <dbReference type="PROSITE" id="PS50162"/>
    </source>
</evidence>
<evidence type="ECO:0000313" key="10">
    <source>
        <dbReference type="Proteomes" id="UP001626550"/>
    </source>
</evidence>
<dbReference type="InterPro" id="IPR052093">
    <property type="entry name" value="HR_Repair_Mediator"/>
</dbReference>
<dbReference type="PRINTS" id="PR01874">
    <property type="entry name" value="DNAREPAIRADA"/>
</dbReference>
<evidence type="ECO:0000256" key="2">
    <source>
        <dbReference type="ARBA" id="ARBA00022741"/>
    </source>
</evidence>
<evidence type="ECO:0000256" key="4">
    <source>
        <dbReference type="ARBA" id="ARBA00022840"/>
    </source>
</evidence>
<dbReference type="Proteomes" id="UP001626550">
    <property type="component" value="Unassembled WGS sequence"/>
</dbReference>
<evidence type="ECO:0000313" key="9">
    <source>
        <dbReference type="EMBL" id="KAL3311323.1"/>
    </source>
</evidence>
<comment type="caution">
    <text evidence="9">The sequence shown here is derived from an EMBL/GenBank/DDBJ whole genome shotgun (WGS) entry which is preliminary data.</text>
</comment>
<dbReference type="PIRSF" id="PIRSF005856">
    <property type="entry name" value="Rad51"/>
    <property type="match status" value="1"/>
</dbReference>
<keyword evidence="3" id="KW-0227">DNA damage</keyword>
<organism evidence="9 10">
    <name type="scientific">Cichlidogyrus casuarinus</name>
    <dbReference type="NCBI Taxonomy" id="1844966"/>
    <lineage>
        <taxon>Eukaryota</taxon>
        <taxon>Metazoa</taxon>
        <taxon>Spiralia</taxon>
        <taxon>Lophotrochozoa</taxon>
        <taxon>Platyhelminthes</taxon>
        <taxon>Monogenea</taxon>
        <taxon>Monopisthocotylea</taxon>
        <taxon>Dactylogyridea</taxon>
        <taxon>Ancyrocephalidae</taxon>
        <taxon>Cichlidogyrus</taxon>
    </lineage>
</organism>
<accession>A0ABD2PW54</accession>
<dbReference type="InterPro" id="IPR020588">
    <property type="entry name" value="RecA_ATP-bd"/>
</dbReference>
<dbReference type="InterPro" id="IPR013632">
    <property type="entry name" value="Rad51_C"/>
</dbReference>
<dbReference type="InterPro" id="IPR016467">
    <property type="entry name" value="DNA_recomb/repair_RecA-like"/>
</dbReference>